<feature type="domain" description="Prohead serine protease" evidence="4">
    <location>
        <begin position="2"/>
        <end position="129"/>
    </location>
</feature>
<dbReference type="InterPro" id="IPR006433">
    <property type="entry name" value="Prohead_protease"/>
</dbReference>
<gene>
    <name evidence="5" type="ORF">DSM104635_02437</name>
</gene>
<dbReference type="EMBL" id="CP047045">
    <property type="protein sequence ID" value="QGZ95587.1"/>
    <property type="molecule type" value="Genomic_DNA"/>
</dbReference>
<name>A0A6I6MS14_9CAUL</name>
<dbReference type="Proteomes" id="UP000431269">
    <property type="component" value="Chromosome"/>
</dbReference>
<dbReference type="NCBIfam" id="TIGR01543">
    <property type="entry name" value="proheadase_HK97"/>
    <property type="match status" value="1"/>
</dbReference>
<keyword evidence="3" id="KW-0378">Hydrolase</keyword>
<proteinExistence type="predicted"/>
<dbReference type="InterPro" id="IPR054613">
    <property type="entry name" value="Peptidase_S78_dom"/>
</dbReference>
<dbReference type="Pfam" id="PF04586">
    <property type="entry name" value="Peptidase_S78"/>
    <property type="match status" value="1"/>
</dbReference>
<dbReference type="GO" id="GO:0008233">
    <property type="term" value="F:peptidase activity"/>
    <property type="evidence" value="ECO:0007669"/>
    <property type="project" value="UniProtKB-KW"/>
</dbReference>
<dbReference type="SUPFAM" id="SSF50789">
    <property type="entry name" value="Herpes virus serine proteinase, assemblin"/>
    <property type="match status" value="1"/>
</dbReference>
<evidence type="ECO:0000256" key="3">
    <source>
        <dbReference type="ARBA" id="ARBA00022801"/>
    </source>
</evidence>
<evidence type="ECO:0000259" key="4">
    <source>
        <dbReference type="Pfam" id="PF04586"/>
    </source>
</evidence>
<dbReference type="KEGG" id="tsv:DSM104635_02437"/>
<dbReference type="GO" id="GO:0006508">
    <property type="term" value="P:proteolysis"/>
    <property type="evidence" value="ECO:0007669"/>
    <property type="project" value="UniProtKB-KW"/>
</dbReference>
<evidence type="ECO:0000313" key="6">
    <source>
        <dbReference type="Proteomes" id="UP000431269"/>
    </source>
</evidence>
<protein>
    <submittedName>
        <fullName evidence="5">Phage prohead protease, HK97 family</fullName>
    </submittedName>
</protein>
<organism evidence="5 6">
    <name type="scientific">Terricaulis silvestris</name>
    <dbReference type="NCBI Taxonomy" id="2686094"/>
    <lineage>
        <taxon>Bacteria</taxon>
        <taxon>Pseudomonadati</taxon>
        <taxon>Pseudomonadota</taxon>
        <taxon>Alphaproteobacteria</taxon>
        <taxon>Caulobacterales</taxon>
        <taxon>Caulobacteraceae</taxon>
        <taxon>Terricaulis</taxon>
    </lineage>
</organism>
<evidence type="ECO:0000256" key="1">
    <source>
        <dbReference type="ARBA" id="ARBA00022612"/>
    </source>
</evidence>
<evidence type="ECO:0000256" key="2">
    <source>
        <dbReference type="ARBA" id="ARBA00022670"/>
    </source>
</evidence>
<accession>A0A6I6MS14</accession>
<keyword evidence="2 5" id="KW-0645">Protease</keyword>
<evidence type="ECO:0000313" key="5">
    <source>
        <dbReference type="EMBL" id="QGZ95587.1"/>
    </source>
</evidence>
<keyword evidence="1" id="KW-1188">Viral release from host cell</keyword>
<reference evidence="6" key="1">
    <citation type="submission" date="2019-12" db="EMBL/GenBank/DDBJ databases">
        <title>Complete genome of Terracaulis silvestris 0127_4.</title>
        <authorList>
            <person name="Vieira S."/>
            <person name="Riedel T."/>
            <person name="Sproer C."/>
            <person name="Pascual J."/>
            <person name="Boedeker C."/>
            <person name="Overmann J."/>
        </authorList>
    </citation>
    <scope>NUCLEOTIDE SEQUENCE [LARGE SCALE GENOMIC DNA]</scope>
    <source>
        <strain evidence="6">0127_4</strain>
    </source>
</reference>
<sequence length="177" mass="19892">MIIEGYAALFGVADQMADVVRAGAFASSLARRGEPLPMLVEHERRLHAGHWDVVREDGRGLYLRGQIRDELPGAARARRLIARGVDGLSIGFVPIVAHRKASGRVLEEIELLEVSIVTHPMQPQARLTLAREFTRASLGEKREKRDQGRACWRAGRAHARVRGLQDRKRRAPRRNRA</sequence>
<dbReference type="RefSeq" id="WP_228445673.1">
    <property type="nucleotide sequence ID" value="NZ_CP047045.1"/>
</dbReference>
<keyword evidence="6" id="KW-1185">Reference proteome</keyword>
<dbReference type="AlphaFoldDB" id="A0A6I6MS14"/>